<dbReference type="PANTHER" id="PTHR46825:SF9">
    <property type="entry name" value="BETA-LACTAMASE-RELATED DOMAIN-CONTAINING PROTEIN"/>
    <property type="match status" value="1"/>
</dbReference>
<keyword evidence="2" id="KW-0378">Hydrolase</keyword>
<gene>
    <name evidence="2" type="ORF">PDM29_15750</name>
</gene>
<dbReference type="EMBL" id="CP115541">
    <property type="protein sequence ID" value="WNH51785.1"/>
    <property type="molecule type" value="Genomic_DNA"/>
</dbReference>
<evidence type="ECO:0000259" key="1">
    <source>
        <dbReference type="Pfam" id="PF00144"/>
    </source>
</evidence>
<dbReference type="InterPro" id="IPR050491">
    <property type="entry name" value="AmpC-like"/>
</dbReference>
<dbReference type="InterPro" id="IPR012338">
    <property type="entry name" value="Beta-lactam/transpept-like"/>
</dbReference>
<dbReference type="Gene3D" id="3.40.710.10">
    <property type="entry name" value="DD-peptidase/beta-lactamase superfamily"/>
    <property type="match status" value="1"/>
</dbReference>
<reference evidence="2 3" key="1">
    <citation type="submission" date="2022-12" db="EMBL/GenBank/DDBJ databases">
        <title>Two new species, Stenotrophomonas aracearum and Stenotrophomonas oahuensis, isolated from Anthurium (Araceae family) in Hawaii.</title>
        <authorList>
            <person name="Chunag S.C."/>
            <person name="Dobhal S."/>
            <person name="Alvarez A."/>
            <person name="Arif M."/>
        </authorList>
    </citation>
    <scope>NUCLEOTIDE SEQUENCE [LARGE SCALE GENOMIC DNA]</scope>
    <source>
        <strain evidence="2 3">A5586</strain>
    </source>
</reference>
<evidence type="ECO:0000313" key="3">
    <source>
        <dbReference type="Proteomes" id="UP001302072"/>
    </source>
</evidence>
<dbReference type="InterPro" id="IPR001466">
    <property type="entry name" value="Beta-lactam-related"/>
</dbReference>
<feature type="domain" description="Beta-lactamase-related" evidence="1">
    <location>
        <begin position="171"/>
        <end position="478"/>
    </location>
</feature>
<dbReference type="SUPFAM" id="SSF56601">
    <property type="entry name" value="beta-lactamase/transpeptidase-like"/>
    <property type="match status" value="1"/>
</dbReference>
<accession>A0ABY9YMV8</accession>
<organism evidence="2 3">
    <name type="scientific">Stenotrophomonas oahuensis</name>
    <dbReference type="NCBI Taxonomy" id="3003271"/>
    <lineage>
        <taxon>Bacteria</taxon>
        <taxon>Pseudomonadati</taxon>
        <taxon>Pseudomonadota</taxon>
        <taxon>Gammaproteobacteria</taxon>
        <taxon>Lysobacterales</taxon>
        <taxon>Lysobacteraceae</taxon>
        <taxon>Stenotrophomonas</taxon>
    </lineage>
</organism>
<proteinExistence type="predicted"/>
<sequence length="482" mass="52593">MRVIAVPNDIRDQGGQCMKLSAILLAAFLLISGNASSAEERPDPTLQQIFDHWLSAYNSGELQRLQSVISTYKMEHSAQRDMELRSSMGPWRLLEMRSNTPSMAEAIVNVESSERSLLVTVKVDAADPADVSFFQIEGVETPTAYLPSRLSLRELRAAANERLDALVVSDVLSGALLVSERGRVVYQWWGGLADRQATLAITPETRFRIASLNKMFTAVAVLQLVQDGKLSLNDSIRRHLPDYPDPAIAESIMIRQLLNHTSGLGDIFGDDFSSYSQRLKTHSDYIGHFGKRAPDHAPGVQDGYSNYGYVVLGAIIEAVSGQSYYDYIQKHIYAPAGMTSTGSEPESSLVVGRGVPYTKVDGQWKVESASLPWRGTAAGGGYSTIGDLQRFGDALLRGDLVSPALLDQATSPQNHKQWYGYGFMVSGNGTARQFGHEGGASGANAAFVVIPSRQYVVIGLSNNDPDAMENAVNFLARRLPLE</sequence>
<dbReference type="Proteomes" id="UP001302072">
    <property type="component" value="Chromosome"/>
</dbReference>
<keyword evidence="3" id="KW-1185">Reference proteome</keyword>
<dbReference type="PANTHER" id="PTHR46825">
    <property type="entry name" value="D-ALANYL-D-ALANINE-CARBOXYPEPTIDASE/ENDOPEPTIDASE AMPH"/>
    <property type="match status" value="1"/>
</dbReference>
<dbReference type="GO" id="GO:0016787">
    <property type="term" value="F:hydrolase activity"/>
    <property type="evidence" value="ECO:0007669"/>
    <property type="project" value="UniProtKB-KW"/>
</dbReference>
<evidence type="ECO:0000313" key="2">
    <source>
        <dbReference type="EMBL" id="WNH51785.1"/>
    </source>
</evidence>
<dbReference type="Pfam" id="PF00144">
    <property type="entry name" value="Beta-lactamase"/>
    <property type="match status" value="1"/>
</dbReference>
<dbReference type="RefSeq" id="WP_311191005.1">
    <property type="nucleotide sequence ID" value="NZ_CP115541.1"/>
</dbReference>
<name>A0ABY9YMV8_9GAMM</name>
<protein>
    <submittedName>
        <fullName evidence="2">Serine hydrolase</fullName>
    </submittedName>
</protein>